<reference evidence="1" key="1">
    <citation type="journal article" date="2015" name="Proc. Natl. Acad. Sci. U.S.A.">
        <title>Networks of energetic and metabolic interactions define dynamics in microbial communities.</title>
        <authorList>
            <person name="Embree M."/>
            <person name="Liu J.K."/>
            <person name="Al-Bassam M.M."/>
            <person name="Zengler K."/>
        </authorList>
    </citation>
    <scope>NUCLEOTIDE SEQUENCE</scope>
</reference>
<comment type="caution">
    <text evidence="1">The sequence shown here is derived from an EMBL/GenBank/DDBJ whole genome shotgun (WGS) entry which is preliminary data.</text>
</comment>
<evidence type="ECO:0008006" key="2">
    <source>
        <dbReference type="Google" id="ProtNLM"/>
    </source>
</evidence>
<dbReference type="EMBL" id="LNQE01001892">
    <property type="protein sequence ID" value="KUG03115.1"/>
    <property type="molecule type" value="Genomic_DNA"/>
</dbReference>
<dbReference type="AlphaFoldDB" id="A0A0W8E3E9"/>
<dbReference type="NCBIfam" id="TIGR04223">
    <property type="entry name" value="quorum_AgrD"/>
    <property type="match status" value="1"/>
</dbReference>
<proteinExistence type="predicted"/>
<protein>
    <recommendedName>
        <fullName evidence="2">Cyclic lactone autoinducer peptide</fullName>
    </recommendedName>
</protein>
<dbReference type="InterPro" id="IPR009229">
    <property type="entry name" value="AgrD"/>
</dbReference>
<organism evidence="1">
    <name type="scientific">hydrocarbon metagenome</name>
    <dbReference type="NCBI Taxonomy" id="938273"/>
    <lineage>
        <taxon>unclassified sequences</taxon>
        <taxon>metagenomes</taxon>
        <taxon>ecological metagenomes</taxon>
    </lineage>
</organism>
<gene>
    <name evidence="1" type="ORF">ASZ90_019455</name>
</gene>
<evidence type="ECO:0000313" key="1">
    <source>
        <dbReference type="EMBL" id="KUG03115.1"/>
    </source>
</evidence>
<accession>A0A0W8E3E9</accession>
<sequence length="44" mass="5024">MFRRLMIPFASTFALILTVIGTANVSSFKFFILYEPDVPKALEK</sequence>
<name>A0A0W8E3E9_9ZZZZ</name>